<keyword evidence="2 4" id="KW-0863">Zinc-finger</keyword>
<sequence length="190" mass="22354">MCEAEEEYSKGKKAMDDPTRRPVCYCGLVTEIKTSWTTGNSGRRFFVCKNHASLRYKSCRFMQWYDPPMTPRATLVLNGLLKKLNGLERRRKELYGGLCWWVGDRTFLCRHHPPYIYNRRRLALACRMLAWWRLALPVECWLGGDWLTPVECWLEGCWWIVFVCFLLSTSALKAALDLDVILMNPMWTET</sequence>
<evidence type="ECO:0000256" key="1">
    <source>
        <dbReference type="ARBA" id="ARBA00022723"/>
    </source>
</evidence>
<protein>
    <recommendedName>
        <fullName evidence="5">GRF-type domain-containing protein</fullName>
    </recommendedName>
</protein>
<evidence type="ECO:0000313" key="6">
    <source>
        <dbReference type="EMBL" id="KAK8488435.1"/>
    </source>
</evidence>
<evidence type="ECO:0000256" key="4">
    <source>
        <dbReference type="PROSITE-ProRule" id="PRU01343"/>
    </source>
</evidence>
<name>A0ABR2A5U0_9ROSI</name>
<evidence type="ECO:0000256" key="3">
    <source>
        <dbReference type="ARBA" id="ARBA00022833"/>
    </source>
</evidence>
<dbReference type="PANTHER" id="PTHR33248">
    <property type="entry name" value="ZINC ION-BINDING PROTEIN"/>
    <property type="match status" value="1"/>
</dbReference>
<proteinExistence type="predicted"/>
<dbReference type="Pfam" id="PF06839">
    <property type="entry name" value="Zn_ribbon_GRF"/>
    <property type="match status" value="1"/>
</dbReference>
<evidence type="ECO:0000256" key="2">
    <source>
        <dbReference type="ARBA" id="ARBA00022771"/>
    </source>
</evidence>
<evidence type="ECO:0000259" key="5">
    <source>
        <dbReference type="PROSITE" id="PS51999"/>
    </source>
</evidence>
<dbReference type="EMBL" id="JBBPBN010000349">
    <property type="protein sequence ID" value="KAK8488435.1"/>
    <property type="molecule type" value="Genomic_DNA"/>
</dbReference>
<comment type="caution">
    <text evidence="6">The sequence shown here is derived from an EMBL/GenBank/DDBJ whole genome shotgun (WGS) entry which is preliminary data.</text>
</comment>
<evidence type="ECO:0000313" key="7">
    <source>
        <dbReference type="Proteomes" id="UP001396334"/>
    </source>
</evidence>
<reference evidence="6 7" key="1">
    <citation type="journal article" date="2024" name="G3 (Bethesda)">
        <title>Genome assembly of Hibiscus sabdariffa L. provides insights into metabolisms of medicinal natural products.</title>
        <authorList>
            <person name="Kim T."/>
        </authorList>
    </citation>
    <scope>NUCLEOTIDE SEQUENCE [LARGE SCALE GENOMIC DNA]</scope>
    <source>
        <strain evidence="6">TK-2024</strain>
        <tissue evidence="6">Old leaves</tissue>
    </source>
</reference>
<accession>A0ABR2A5U0</accession>
<keyword evidence="7" id="KW-1185">Reference proteome</keyword>
<dbReference type="Proteomes" id="UP001396334">
    <property type="component" value="Unassembled WGS sequence"/>
</dbReference>
<dbReference type="InterPro" id="IPR010666">
    <property type="entry name" value="Znf_GRF"/>
</dbReference>
<keyword evidence="3" id="KW-0862">Zinc</keyword>
<gene>
    <name evidence="6" type="ORF">V6N11_013072</name>
</gene>
<dbReference type="PROSITE" id="PS51999">
    <property type="entry name" value="ZF_GRF"/>
    <property type="match status" value="1"/>
</dbReference>
<organism evidence="6 7">
    <name type="scientific">Hibiscus sabdariffa</name>
    <name type="common">roselle</name>
    <dbReference type="NCBI Taxonomy" id="183260"/>
    <lineage>
        <taxon>Eukaryota</taxon>
        <taxon>Viridiplantae</taxon>
        <taxon>Streptophyta</taxon>
        <taxon>Embryophyta</taxon>
        <taxon>Tracheophyta</taxon>
        <taxon>Spermatophyta</taxon>
        <taxon>Magnoliopsida</taxon>
        <taxon>eudicotyledons</taxon>
        <taxon>Gunneridae</taxon>
        <taxon>Pentapetalae</taxon>
        <taxon>rosids</taxon>
        <taxon>malvids</taxon>
        <taxon>Malvales</taxon>
        <taxon>Malvaceae</taxon>
        <taxon>Malvoideae</taxon>
        <taxon>Hibiscus</taxon>
    </lineage>
</organism>
<keyword evidence="1" id="KW-0479">Metal-binding</keyword>
<feature type="domain" description="GRF-type" evidence="5">
    <location>
        <begin position="24"/>
        <end position="68"/>
    </location>
</feature>